<gene>
    <name evidence="1" type="ORF">JTE90_003671</name>
</gene>
<dbReference type="AlphaFoldDB" id="A0AAV6VRD1"/>
<comment type="caution">
    <text evidence="1">The sequence shown here is derived from an EMBL/GenBank/DDBJ whole genome shotgun (WGS) entry which is preliminary data.</text>
</comment>
<accession>A0AAV6VRD1</accession>
<evidence type="ECO:0000313" key="2">
    <source>
        <dbReference type="Proteomes" id="UP000827092"/>
    </source>
</evidence>
<organism evidence="1 2">
    <name type="scientific">Oedothorax gibbosus</name>
    <dbReference type="NCBI Taxonomy" id="931172"/>
    <lineage>
        <taxon>Eukaryota</taxon>
        <taxon>Metazoa</taxon>
        <taxon>Ecdysozoa</taxon>
        <taxon>Arthropoda</taxon>
        <taxon>Chelicerata</taxon>
        <taxon>Arachnida</taxon>
        <taxon>Araneae</taxon>
        <taxon>Araneomorphae</taxon>
        <taxon>Entelegynae</taxon>
        <taxon>Araneoidea</taxon>
        <taxon>Linyphiidae</taxon>
        <taxon>Erigoninae</taxon>
        <taxon>Oedothorax</taxon>
    </lineage>
</organism>
<sequence length="111" mass="12392">MNIARQALASDLIIGGVSFITAPRPPSLAECRLACDSIIYYRDRGETIGMSHPSPCPHEHGLPSRRRRLVISSSNQPITHRLKVNHDSVHTSSELDSLKFNTTRITRSEMN</sequence>
<protein>
    <submittedName>
        <fullName evidence="1">Uncharacterized protein</fullName>
    </submittedName>
</protein>
<keyword evidence="2" id="KW-1185">Reference proteome</keyword>
<name>A0AAV6VRD1_9ARAC</name>
<dbReference type="EMBL" id="JAFNEN010000029">
    <property type="protein sequence ID" value="KAG8199244.1"/>
    <property type="molecule type" value="Genomic_DNA"/>
</dbReference>
<reference evidence="1 2" key="1">
    <citation type="journal article" date="2022" name="Nat. Ecol. Evol.">
        <title>A masculinizing supergene underlies an exaggerated male reproductive morph in a spider.</title>
        <authorList>
            <person name="Hendrickx F."/>
            <person name="De Corte Z."/>
            <person name="Sonet G."/>
            <person name="Van Belleghem S.M."/>
            <person name="Kostlbacher S."/>
            <person name="Vangestel C."/>
        </authorList>
    </citation>
    <scope>NUCLEOTIDE SEQUENCE [LARGE SCALE GENOMIC DNA]</scope>
    <source>
        <strain evidence="1">W744_W776</strain>
    </source>
</reference>
<dbReference type="Proteomes" id="UP000827092">
    <property type="component" value="Unassembled WGS sequence"/>
</dbReference>
<proteinExistence type="predicted"/>
<evidence type="ECO:0000313" key="1">
    <source>
        <dbReference type="EMBL" id="KAG8199244.1"/>
    </source>
</evidence>